<dbReference type="Proteomes" id="UP001144323">
    <property type="component" value="Unassembled WGS sequence"/>
</dbReference>
<evidence type="ECO:0000313" key="1">
    <source>
        <dbReference type="EMBL" id="GLI93422.1"/>
    </source>
</evidence>
<dbReference type="AlphaFoldDB" id="A0A9W6GUR9"/>
<name>A0A9W6GUR9_9HYPH</name>
<reference evidence="1" key="1">
    <citation type="journal article" date="2023" name="Int. J. Syst. Evol. Microbiol.">
        <title>Methylocystis iwaonis sp. nov., a type II methane-oxidizing bacterium from surface soil of a rice paddy field in Japan, and emended description of the genus Methylocystis (ex Whittenbury et al. 1970) Bowman et al. 1993.</title>
        <authorList>
            <person name="Kaise H."/>
            <person name="Sawadogo J.B."/>
            <person name="Alam M.S."/>
            <person name="Ueno C."/>
            <person name="Dianou D."/>
            <person name="Shinjo R."/>
            <person name="Asakawa S."/>
        </authorList>
    </citation>
    <scope>NUCLEOTIDE SEQUENCE</scope>
    <source>
        <strain evidence="1">LMG27198</strain>
    </source>
</reference>
<protein>
    <submittedName>
        <fullName evidence="1">Uncharacterized protein</fullName>
    </submittedName>
</protein>
<evidence type="ECO:0000313" key="2">
    <source>
        <dbReference type="Proteomes" id="UP001144323"/>
    </source>
</evidence>
<accession>A0A9W6GUR9</accession>
<comment type="caution">
    <text evidence="1">The sequence shown here is derived from an EMBL/GenBank/DDBJ whole genome shotgun (WGS) entry which is preliminary data.</text>
</comment>
<dbReference type="EMBL" id="BSEC01000001">
    <property type="protein sequence ID" value="GLI93422.1"/>
    <property type="molecule type" value="Genomic_DNA"/>
</dbReference>
<organism evidence="1 2">
    <name type="scientific">Methylocystis echinoides</name>
    <dbReference type="NCBI Taxonomy" id="29468"/>
    <lineage>
        <taxon>Bacteria</taxon>
        <taxon>Pseudomonadati</taxon>
        <taxon>Pseudomonadota</taxon>
        <taxon>Alphaproteobacteria</taxon>
        <taxon>Hyphomicrobiales</taxon>
        <taxon>Methylocystaceae</taxon>
        <taxon>Methylocystis</taxon>
    </lineage>
</organism>
<gene>
    <name evidence="1" type="ORF">LMG27198_24140</name>
</gene>
<keyword evidence="2" id="KW-1185">Reference proteome</keyword>
<proteinExistence type="predicted"/>
<sequence>MTVDWSAMMKGDRSEQGRTDEEILIFHQSGQSVFQRAFEQRLTSGGVIIWWLRARPIAEVLMPRRLTLRLKLNVNFPDVMQRHKRGQCGNGLIRSLRKGLGHIRPQLIVRIDESLENGGDIKTMIEQGVACYAIPVAWRRFSPK</sequence>